<proteinExistence type="predicted"/>
<name>A0A2P2PFU0_RHIMU</name>
<evidence type="ECO:0000313" key="2">
    <source>
        <dbReference type="EMBL" id="MBX53577.1"/>
    </source>
</evidence>
<organism evidence="2">
    <name type="scientific">Rhizophora mucronata</name>
    <name type="common">Asiatic mangrove</name>
    <dbReference type="NCBI Taxonomy" id="61149"/>
    <lineage>
        <taxon>Eukaryota</taxon>
        <taxon>Viridiplantae</taxon>
        <taxon>Streptophyta</taxon>
        <taxon>Embryophyta</taxon>
        <taxon>Tracheophyta</taxon>
        <taxon>Spermatophyta</taxon>
        <taxon>Magnoliopsida</taxon>
        <taxon>eudicotyledons</taxon>
        <taxon>Gunneridae</taxon>
        <taxon>Pentapetalae</taxon>
        <taxon>rosids</taxon>
        <taxon>fabids</taxon>
        <taxon>Malpighiales</taxon>
        <taxon>Rhizophoraceae</taxon>
        <taxon>Rhizophora</taxon>
    </lineage>
</organism>
<feature type="compositionally biased region" description="Polar residues" evidence="1">
    <location>
        <begin position="1"/>
        <end position="11"/>
    </location>
</feature>
<feature type="compositionally biased region" description="Basic and acidic residues" evidence="1">
    <location>
        <begin position="17"/>
        <end position="44"/>
    </location>
</feature>
<dbReference type="EMBL" id="GGEC01073093">
    <property type="protein sequence ID" value="MBX53577.1"/>
    <property type="molecule type" value="Transcribed_RNA"/>
</dbReference>
<sequence>MVHVSYNSSIVCGSYQKKNDSDRRNGSHGPPPDEEREAGVAESE</sequence>
<feature type="region of interest" description="Disordered" evidence="1">
    <location>
        <begin position="1"/>
        <end position="44"/>
    </location>
</feature>
<accession>A0A2P2PFU0</accession>
<evidence type="ECO:0000256" key="1">
    <source>
        <dbReference type="SAM" id="MobiDB-lite"/>
    </source>
</evidence>
<dbReference type="AlphaFoldDB" id="A0A2P2PFU0"/>
<reference evidence="2" key="1">
    <citation type="submission" date="2018-02" db="EMBL/GenBank/DDBJ databases">
        <title>Rhizophora mucronata_Transcriptome.</title>
        <authorList>
            <person name="Meera S.P."/>
            <person name="Sreeshan A."/>
            <person name="Augustine A."/>
        </authorList>
    </citation>
    <scope>NUCLEOTIDE SEQUENCE</scope>
    <source>
        <tissue evidence="2">Leaf</tissue>
    </source>
</reference>
<protein>
    <submittedName>
        <fullName evidence="2">Uncharacterized protein</fullName>
    </submittedName>
</protein>